<gene>
    <name evidence="14" type="primary">PROKR1</name>
    <name evidence="14" type="ORF">AOXY_G33342</name>
</gene>
<accession>A0AAD8CGG1</accession>
<feature type="transmembrane region" description="Helical" evidence="12">
    <location>
        <begin position="315"/>
        <end position="337"/>
    </location>
</feature>
<evidence type="ECO:0000313" key="15">
    <source>
        <dbReference type="Proteomes" id="UP001230051"/>
    </source>
</evidence>
<dbReference type="GO" id="GO:0005886">
    <property type="term" value="C:plasma membrane"/>
    <property type="evidence" value="ECO:0007669"/>
    <property type="project" value="UniProtKB-SubCell"/>
</dbReference>
<dbReference type="CDD" id="cd15204">
    <property type="entry name" value="7tmA_prokineticin-R"/>
    <property type="match status" value="1"/>
</dbReference>
<evidence type="ECO:0000256" key="10">
    <source>
        <dbReference type="ARBA" id="ARBA00023224"/>
    </source>
</evidence>
<dbReference type="Pfam" id="PF00001">
    <property type="entry name" value="7tm_1"/>
    <property type="match status" value="1"/>
</dbReference>
<dbReference type="AlphaFoldDB" id="A0AAD8CGG1"/>
<dbReference type="PRINTS" id="PR00237">
    <property type="entry name" value="GPCRRHODOPSN"/>
</dbReference>
<evidence type="ECO:0000256" key="9">
    <source>
        <dbReference type="ARBA" id="ARBA00023180"/>
    </source>
</evidence>
<keyword evidence="6 12" id="KW-0472">Membrane</keyword>
<evidence type="ECO:0000256" key="4">
    <source>
        <dbReference type="ARBA" id="ARBA00022989"/>
    </source>
</evidence>
<evidence type="ECO:0000256" key="8">
    <source>
        <dbReference type="ARBA" id="ARBA00023170"/>
    </source>
</evidence>
<feature type="transmembrane region" description="Helical" evidence="12">
    <location>
        <begin position="132"/>
        <end position="151"/>
    </location>
</feature>
<dbReference type="PROSITE" id="PS00237">
    <property type="entry name" value="G_PROTEIN_RECEP_F1_1"/>
    <property type="match status" value="1"/>
</dbReference>
<keyword evidence="4 12" id="KW-1133">Transmembrane helix</keyword>
<feature type="domain" description="G-protein coupled receptors family 1 profile" evidence="13">
    <location>
        <begin position="66"/>
        <end position="334"/>
    </location>
</feature>
<organism evidence="14 15">
    <name type="scientific">Acipenser oxyrinchus oxyrinchus</name>
    <dbReference type="NCBI Taxonomy" id="40147"/>
    <lineage>
        <taxon>Eukaryota</taxon>
        <taxon>Metazoa</taxon>
        <taxon>Chordata</taxon>
        <taxon>Craniata</taxon>
        <taxon>Vertebrata</taxon>
        <taxon>Euteleostomi</taxon>
        <taxon>Actinopterygii</taxon>
        <taxon>Chondrostei</taxon>
        <taxon>Acipenseriformes</taxon>
        <taxon>Acipenseridae</taxon>
        <taxon>Acipenser</taxon>
    </lineage>
</organism>
<dbReference type="InterPro" id="IPR000276">
    <property type="entry name" value="GPCR_Rhodpsn"/>
</dbReference>
<dbReference type="FunFam" id="1.20.1070.10:FF:000069">
    <property type="entry name" value="Prokineticin receptor 2"/>
    <property type="match status" value="1"/>
</dbReference>
<comment type="caution">
    <text evidence="14">The sequence shown here is derived from an EMBL/GenBank/DDBJ whole genome shotgun (WGS) entry which is preliminary data.</text>
</comment>
<evidence type="ECO:0000259" key="13">
    <source>
        <dbReference type="PROSITE" id="PS50262"/>
    </source>
</evidence>
<evidence type="ECO:0000256" key="7">
    <source>
        <dbReference type="ARBA" id="ARBA00023157"/>
    </source>
</evidence>
<keyword evidence="7" id="KW-1015">Disulfide bond</keyword>
<dbReference type="GO" id="GO:0008188">
    <property type="term" value="F:neuropeptide receptor activity"/>
    <property type="evidence" value="ECO:0007669"/>
    <property type="project" value="TreeGrafter"/>
</dbReference>
<keyword evidence="10 11" id="KW-0807">Transducer</keyword>
<feature type="transmembrane region" description="Helical" evidence="12">
    <location>
        <begin position="163"/>
        <end position="186"/>
    </location>
</feature>
<dbReference type="SUPFAM" id="SSF81321">
    <property type="entry name" value="Family A G protein-coupled receptor-like"/>
    <property type="match status" value="1"/>
</dbReference>
<dbReference type="PANTHER" id="PTHR24238:SF74">
    <property type="entry name" value="PROKINETICIN RECEPTOR 2"/>
    <property type="match status" value="1"/>
</dbReference>
<evidence type="ECO:0000256" key="5">
    <source>
        <dbReference type="ARBA" id="ARBA00023040"/>
    </source>
</evidence>
<evidence type="ECO:0000256" key="12">
    <source>
        <dbReference type="SAM" id="Phobius"/>
    </source>
</evidence>
<evidence type="ECO:0000256" key="1">
    <source>
        <dbReference type="ARBA" id="ARBA00004651"/>
    </source>
</evidence>
<sequence>MEDPCARQSDYYDLLLANSSSWNQSCDYANLLGAGQRIETGDRAYFTARVFIGVALVCIMLVCGVGNVLFIFTLVRYRKLRKVTNLLIANLAVSDLIVAVVCCPFEMDYYVIRELSWSYGQLLCSAVNYLRTVSLYVSTNALLAIAVDRYLVIVYPLKPRMTLQTACCVLAGVWLFSLLVALPSAYFTTQTMFGSFQEAPGVTNHKIYCVQIWTADKALLYKSYFLFLFAVEFLLPVGAMTCCYIRICRELWFKDLPGVQTEQLRGRLRARRKTVLVLVGVLVTYVLCWAPYYGYSLVRDFFPSVLLKVTHSVSVFYVVECIAMSNSLINTIFFILVKNNTGKYVKKILLQRWKSSQETDRITLECHSSLPPCSESAAAQTPR</sequence>
<feature type="transmembrane region" description="Helical" evidence="12">
    <location>
        <begin position="87"/>
        <end position="112"/>
    </location>
</feature>
<proteinExistence type="inferred from homology"/>
<keyword evidence="9" id="KW-0325">Glycoprotein</keyword>
<keyword evidence="5 11" id="KW-0297">G-protein coupled receptor</keyword>
<evidence type="ECO:0000256" key="2">
    <source>
        <dbReference type="ARBA" id="ARBA00022475"/>
    </source>
</evidence>
<keyword evidence="3 11" id="KW-0812">Transmembrane</keyword>
<keyword evidence="8 11" id="KW-0675">Receptor</keyword>
<comment type="subcellular location">
    <subcellularLocation>
        <location evidence="1">Cell membrane</location>
        <topology evidence="1">Multi-pass membrane protein</topology>
    </subcellularLocation>
</comment>
<dbReference type="EMBL" id="JAGXEW010000055">
    <property type="protein sequence ID" value="KAK1150929.1"/>
    <property type="molecule type" value="Genomic_DNA"/>
</dbReference>
<dbReference type="PROSITE" id="PS50262">
    <property type="entry name" value="G_PROTEIN_RECEP_F1_2"/>
    <property type="match status" value="1"/>
</dbReference>
<dbReference type="PANTHER" id="PTHR24238">
    <property type="entry name" value="G-PROTEIN COUPLED RECEPTOR"/>
    <property type="match status" value="1"/>
</dbReference>
<keyword evidence="2" id="KW-1003">Cell membrane</keyword>
<comment type="similarity">
    <text evidence="11">Belongs to the G-protein coupled receptor 1 family.</text>
</comment>
<dbReference type="Proteomes" id="UP001230051">
    <property type="component" value="Unassembled WGS sequence"/>
</dbReference>
<feature type="transmembrane region" description="Helical" evidence="12">
    <location>
        <begin position="275"/>
        <end position="295"/>
    </location>
</feature>
<protein>
    <submittedName>
        <fullName evidence="14">Prokineticin receptor 1-like</fullName>
    </submittedName>
</protein>
<evidence type="ECO:0000256" key="6">
    <source>
        <dbReference type="ARBA" id="ARBA00023136"/>
    </source>
</evidence>
<evidence type="ECO:0000256" key="11">
    <source>
        <dbReference type="RuleBase" id="RU000688"/>
    </source>
</evidence>
<keyword evidence="15" id="KW-1185">Reference proteome</keyword>
<evidence type="ECO:0000256" key="3">
    <source>
        <dbReference type="ARBA" id="ARBA00022692"/>
    </source>
</evidence>
<name>A0AAD8CGG1_ACIOX</name>
<feature type="transmembrane region" description="Helical" evidence="12">
    <location>
        <begin position="224"/>
        <end position="245"/>
    </location>
</feature>
<dbReference type="Gene3D" id="1.20.1070.10">
    <property type="entry name" value="Rhodopsin 7-helix transmembrane proteins"/>
    <property type="match status" value="1"/>
</dbReference>
<reference evidence="14" key="1">
    <citation type="submission" date="2022-02" db="EMBL/GenBank/DDBJ databases">
        <title>Atlantic sturgeon de novo genome assembly.</title>
        <authorList>
            <person name="Stock M."/>
            <person name="Klopp C."/>
            <person name="Guiguen Y."/>
            <person name="Cabau C."/>
            <person name="Parinello H."/>
            <person name="Santidrian Yebra-Pimentel E."/>
            <person name="Kuhl H."/>
            <person name="Dirks R.P."/>
            <person name="Guessner J."/>
            <person name="Wuertz S."/>
            <person name="Du K."/>
            <person name="Schartl M."/>
        </authorList>
    </citation>
    <scope>NUCLEOTIDE SEQUENCE</scope>
    <source>
        <strain evidence="14">STURGEONOMICS-FGT-2020</strain>
        <tissue evidence="14">Whole blood</tissue>
    </source>
</reference>
<feature type="transmembrane region" description="Helical" evidence="12">
    <location>
        <begin position="50"/>
        <end position="75"/>
    </location>
</feature>
<evidence type="ECO:0000313" key="14">
    <source>
        <dbReference type="EMBL" id="KAK1150929.1"/>
    </source>
</evidence>
<dbReference type="InterPro" id="IPR017452">
    <property type="entry name" value="GPCR_Rhodpsn_7TM"/>
</dbReference>